<reference evidence="3 5" key="2">
    <citation type="submission" date="2018-11" db="EMBL/GenBank/DDBJ databases">
        <authorList>
            <consortium name="Pathogen Informatics"/>
        </authorList>
    </citation>
    <scope>NUCLEOTIDE SEQUENCE [LARGE SCALE GENOMIC DNA]</scope>
</reference>
<evidence type="ECO:0000313" key="4">
    <source>
        <dbReference type="Proteomes" id="UP000038040"/>
    </source>
</evidence>
<dbReference type="CDD" id="cd00063">
    <property type="entry name" value="FN3"/>
    <property type="match status" value="3"/>
</dbReference>
<accession>A0A0N4UMP0</accession>
<evidence type="ECO:0000313" key="3">
    <source>
        <dbReference type="EMBL" id="VDN52889.1"/>
    </source>
</evidence>
<dbReference type="PRINTS" id="PR00014">
    <property type="entry name" value="FNTYPEIII"/>
</dbReference>
<organism evidence="4 6">
    <name type="scientific">Dracunculus medinensis</name>
    <name type="common">Guinea worm</name>
    <dbReference type="NCBI Taxonomy" id="318479"/>
    <lineage>
        <taxon>Eukaryota</taxon>
        <taxon>Metazoa</taxon>
        <taxon>Ecdysozoa</taxon>
        <taxon>Nematoda</taxon>
        <taxon>Chromadorea</taxon>
        <taxon>Rhabditida</taxon>
        <taxon>Spirurina</taxon>
        <taxon>Dracunculoidea</taxon>
        <taxon>Dracunculidae</taxon>
        <taxon>Dracunculus</taxon>
    </lineage>
</organism>
<dbReference type="Proteomes" id="UP000038040">
    <property type="component" value="Unplaced"/>
</dbReference>
<keyword evidence="1" id="KW-0677">Repeat</keyword>
<evidence type="ECO:0000313" key="6">
    <source>
        <dbReference type="WBParaSite" id="DME_0000912501-mRNA-1"/>
    </source>
</evidence>
<evidence type="ECO:0000259" key="2">
    <source>
        <dbReference type="PROSITE" id="PS50853"/>
    </source>
</evidence>
<name>A0A0N4UMP0_DRAME</name>
<dbReference type="InterPro" id="IPR013783">
    <property type="entry name" value="Ig-like_fold"/>
</dbReference>
<dbReference type="PROSITE" id="PS50853">
    <property type="entry name" value="FN3"/>
    <property type="match status" value="3"/>
</dbReference>
<proteinExistence type="predicted"/>
<protein>
    <submittedName>
        <fullName evidence="6">Fibronectin type-III domain-containing protein</fullName>
    </submittedName>
</protein>
<evidence type="ECO:0000256" key="1">
    <source>
        <dbReference type="ARBA" id="ARBA00022737"/>
    </source>
</evidence>
<dbReference type="InterPro" id="IPR036116">
    <property type="entry name" value="FN3_sf"/>
</dbReference>
<dbReference type="WBParaSite" id="DME_0000912501-mRNA-1">
    <property type="protein sequence ID" value="DME_0000912501-mRNA-1"/>
    <property type="gene ID" value="DME_0000912501"/>
</dbReference>
<dbReference type="SMART" id="SM00060">
    <property type="entry name" value="FN3"/>
    <property type="match status" value="3"/>
</dbReference>
<dbReference type="FunFam" id="2.60.40.10:FF:000028">
    <property type="entry name" value="Neuronal cell adhesion molecule"/>
    <property type="match status" value="1"/>
</dbReference>
<dbReference type="STRING" id="318479.A0A0N4UMP0"/>
<dbReference type="PANTHER" id="PTHR46708">
    <property type="entry name" value="TENASCIN"/>
    <property type="match status" value="1"/>
</dbReference>
<feature type="domain" description="Fibronectin type-III" evidence="2">
    <location>
        <begin position="16"/>
        <end position="117"/>
    </location>
</feature>
<dbReference type="InterPro" id="IPR050991">
    <property type="entry name" value="ECM_Regulatory_Proteins"/>
</dbReference>
<gene>
    <name evidence="3" type="ORF">DME_LOCUS2862</name>
</gene>
<dbReference type="AlphaFoldDB" id="A0A0N4UMP0"/>
<dbReference type="Proteomes" id="UP000274756">
    <property type="component" value="Unassembled WGS sequence"/>
</dbReference>
<dbReference type="PANTHER" id="PTHR46708:SF2">
    <property type="entry name" value="FIBRONECTIN TYPE-III DOMAIN-CONTAINING PROTEIN"/>
    <property type="match status" value="1"/>
</dbReference>
<reference evidence="6" key="1">
    <citation type="submission" date="2017-02" db="UniProtKB">
        <authorList>
            <consortium name="WormBaseParasite"/>
        </authorList>
    </citation>
    <scope>IDENTIFICATION</scope>
</reference>
<dbReference type="InterPro" id="IPR003961">
    <property type="entry name" value="FN3_dom"/>
</dbReference>
<dbReference type="OrthoDB" id="10253954at2759"/>
<dbReference type="SUPFAM" id="SSF49265">
    <property type="entry name" value="Fibronectin type III"/>
    <property type="match status" value="2"/>
</dbReference>
<evidence type="ECO:0000313" key="5">
    <source>
        <dbReference type="Proteomes" id="UP000274756"/>
    </source>
</evidence>
<feature type="domain" description="Fibronectin type-III" evidence="2">
    <location>
        <begin position="120"/>
        <end position="217"/>
    </location>
</feature>
<keyword evidence="5" id="KW-1185">Reference proteome</keyword>
<dbReference type="Gene3D" id="2.60.40.10">
    <property type="entry name" value="Immunoglobulins"/>
    <property type="match status" value="3"/>
</dbReference>
<dbReference type="Pfam" id="PF00041">
    <property type="entry name" value="fn3"/>
    <property type="match status" value="3"/>
</dbReference>
<dbReference type="EMBL" id="UYYG01000085">
    <property type="protein sequence ID" value="VDN52889.1"/>
    <property type="molecule type" value="Genomic_DNA"/>
</dbReference>
<feature type="domain" description="Fibronectin type-III" evidence="2">
    <location>
        <begin position="218"/>
        <end position="310"/>
    </location>
</feature>
<sequence>MENATRIHIALRFPSAPRDLEIIQINSSTVKISWEKPFEENGEIIGYYIYKDKLYNGEPVNNKLQRAIIYDKQKTHTIISDLEPNTEYSFRVNAFNRFGDGEFSSTKKILTSGLPPSEPITQSVTLTREEPPLSARLDWKPPKITYNLPINRYIIWYKPSEIQEYKRLEVPSTQNYVELHNLMMGKLYEINVAAENDDGLSINATEFLTTPIGIPESEPTNIRYEINGEQMTISWDAPNIAQQNGNITYYRAILTPVDSINQNFEKNVTSGRSVTYDINSRKAYIFKVAAATIKGQGPFSARLRIDSNPNGSFSFLSLNSSVKAKLKYPVF</sequence>